<dbReference type="GO" id="GO:0050355">
    <property type="term" value="F:inorganic triphosphate phosphatase activity"/>
    <property type="evidence" value="ECO:0007669"/>
    <property type="project" value="InterPro"/>
</dbReference>
<protein>
    <recommendedName>
        <fullName evidence="5">CYTH domain-containing protein</fullName>
    </recommendedName>
</protein>
<dbReference type="InterPro" id="IPR007899">
    <property type="entry name" value="CHAD_dom"/>
</dbReference>
<dbReference type="Gene3D" id="1.40.20.10">
    <property type="entry name" value="CHAD domain"/>
    <property type="match status" value="1"/>
</dbReference>
<dbReference type="Gene3D" id="2.40.320.10">
    <property type="entry name" value="Hypothetical Protein Pfu-838710-001"/>
    <property type="match status" value="1"/>
</dbReference>
<dbReference type="InterPro" id="IPR033469">
    <property type="entry name" value="CYTH-like_dom_sf"/>
</dbReference>
<accession>A0A162BN27</accession>
<dbReference type="PANTHER" id="PTHR39569">
    <property type="entry name" value="INORGANIC TRIPHOSPHATASE"/>
    <property type="match status" value="1"/>
</dbReference>
<dbReference type="InterPro" id="IPR038186">
    <property type="entry name" value="CHAD_dom_sf"/>
</dbReference>
<evidence type="ECO:0008006" key="5">
    <source>
        <dbReference type="Google" id="ProtNLM"/>
    </source>
</evidence>
<dbReference type="InterPro" id="IPR039013">
    <property type="entry name" value="YgiF"/>
</dbReference>
<dbReference type="Pfam" id="PF05235">
    <property type="entry name" value="CHAD"/>
    <property type="match status" value="1"/>
</dbReference>
<gene>
    <name evidence="3" type="ORF">N473_14505</name>
</gene>
<sequence length="568" mass="65790">MYLKDINITVLVAIRVMTKFDLLSIQVEVICVHFPSDYGKKIAKLGVFVYFERSHIIKVTYPLMDTEIELKFLVSDNEVPLIPALITQFAKRVNNKPAKNLENAYYDTPSRELRALDIGLRTRCQDDDCEQTIKLSGEVLGGLHQRPEYNLPLKTRKPDIFAFDSSIWPMGMRLESIAENLFPIFSTNFIRRTWLIETESGSLIEVVLDKGEVSASGKSETISELEIELVEGDRVDLFLLAEQLVAQIGVRLGFYSKAARGYRLADDKPLKSNKEIGFVPLSSEMNQEQAFIKTINYAIALVQKHEQCYVNEPSLKTLKRIIDGVRLIKHAFWLFEEFVARETTDSLRKELKWLLEELDWVESAIYLKTYTSKRHAYYKRIHGAPELSQVIDDLKSVQPTKTDLEDLFHCPRYNKLLLSLTRWLMEKSWRQQWDQNAIKSAQSSVRSMAKKTFDLEWKKLKSMFPHKSSMSLEQYVHTRSSIEEMLLSGSCLGELFDEELRLSFRAPWMDILSGIYELETLHYLQQLCDGQEAQPLSDILVWLQQKSDFLISAMDQSRDASINCEPYW</sequence>
<feature type="domain" description="CHAD" evidence="2">
    <location>
        <begin position="284"/>
        <end position="548"/>
    </location>
</feature>
<dbReference type="Pfam" id="PF01928">
    <property type="entry name" value="CYTH"/>
    <property type="match status" value="1"/>
</dbReference>
<evidence type="ECO:0000313" key="4">
    <source>
        <dbReference type="Proteomes" id="UP000076486"/>
    </source>
</evidence>
<dbReference type="PROSITE" id="PS51708">
    <property type="entry name" value="CHAD"/>
    <property type="match status" value="1"/>
</dbReference>
<dbReference type="AlphaFoldDB" id="A0A162BN27"/>
<organism evidence="3 4">
    <name type="scientific">Pseudoalteromonas luteoviolacea CPMOR-1</name>
    <dbReference type="NCBI Taxonomy" id="1365248"/>
    <lineage>
        <taxon>Bacteria</taxon>
        <taxon>Pseudomonadati</taxon>
        <taxon>Pseudomonadota</taxon>
        <taxon>Gammaproteobacteria</taxon>
        <taxon>Alteromonadales</taxon>
        <taxon>Pseudoalteromonadaceae</taxon>
        <taxon>Pseudoalteromonas</taxon>
    </lineage>
</organism>
<dbReference type="SMART" id="SM01118">
    <property type="entry name" value="CYTH"/>
    <property type="match status" value="1"/>
</dbReference>
<dbReference type="PANTHER" id="PTHR39569:SF1">
    <property type="entry name" value="INORGANIC TRIPHOSPHATASE"/>
    <property type="match status" value="1"/>
</dbReference>
<evidence type="ECO:0000259" key="1">
    <source>
        <dbReference type="PROSITE" id="PS51707"/>
    </source>
</evidence>
<dbReference type="PROSITE" id="PS51707">
    <property type="entry name" value="CYTH"/>
    <property type="match status" value="1"/>
</dbReference>
<dbReference type="GO" id="GO:0046872">
    <property type="term" value="F:metal ion binding"/>
    <property type="evidence" value="ECO:0007669"/>
    <property type="project" value="TreeGrafter"/>
</dbReference>
<evidence type="ECO:0000313" key="3">
    <source>
        <dbReference type="EMBL" id="KZN64533.1"/>
    </source>
</evidence>
<dbReference type="Proteomes" id="UP000076486">
    <property type="component" value="Unassembled WGS sequence"/>
</dbReference>
<comment type="caution">
    <text evidence="3">The sequence shown here is derived from an EMBL/GenBank/DDBJ whole genome shotgun (WGS) entry which is preliminary data.</text>
</comment>
<reference evidence="3 4" key="1">
    <citation type="submission" date="2013-07" db="EMBL/GenBank/DDBJ databases">
        <title>Comparative Genomic and Metabolomic Analysis of Twelve Strains of Pseudoalteromonas luteoviolacea.</title>
        <authorList>
            <person name="Vynne N.G."/>
            <person name="Mansson M."/>
            <person name="Gram L."/>
        </authorList>
    </citation>
    <scope>NUCLEOTIDE SEQUENCE [LARGE SCALE GENOMIC DNA]</scope>
    <source>
        <strain evidence="3 4">CPMOR-1</strain>
    </source>
</reference>
<dbReference type="PATRIC" id="fig|1365248.3.peg.1814"/>
<name>A0A162BN27_9GAMM</name>
<evidence type="ECO:0000259" key="2">
    <source>
        <dbReference type="PROSITE" id="PS51708"/>
    </source>
</evidence>
<feature type="domain" description="CYTH" evidence="1">
    <location>
        <begin position="65"/>
        <end position="268"/>
    </location>
</feature>
<dbReference type="SUPFAM" id="SSF55154">
    <property type="entry name" value="CYTH-like phosphatases"/>
    <property type="match status" value="1"/>
</dbReference>
<proteinExistence type="predicted"/>
<dbReference type="InterPro" id="IPR023577">
    <property type="entry name" value="CYTH_domain"/>
</dbReference>
<dbReference type="CDD" id="cd07756">
    <property type="entry name" value="CYTH-like_Pase_CHAD"/>
    <property type="match status" value="1"/>
</dbReference>
<dbReference type="EMBL" id="AUYC01000021">
    <property type="protein sequence ID" value="KZN64533.1"/>
    <property type="molecule type" value="Genomic_DNA"/>
</dbReference>